<keyword evidence="2" id="KW-1185">Reference proteome</keyword>
<evidence type="ECO:0000313" key="1">
    <source>
        <dbReference type="EMBL" id="CAB4014858.1"/>
    </source>
</evidence>
<reference evidence="1" key="1">
    <citation type="submission" date="2020-04" db="EMBL/GenBank/DDBJ databases">
        <authorList>
            <person name="Alioto T."/>
            <person name="Alioto T."/>
            <person name="Gomez Garrido J."/>
        </authorList>
    </citation>
    <scope>NUCLEOTIDE SEQUENCE</scope>
    <source>
        <strain evidence="1">A484AB</strain>
    </source>
</reference>
<gene>
    <name evidence="1" type="ORF">PACLA_8A007986</name>
</gene>
<protein>
    <submittedName>
        <fullName evidence="1">Uncharacterized protein</fullName>
    </submittedName>
</protein>
<dbReference type="Proteomes" id="UP001152795">
    <property type="component" value="Unassembled WGS sequence"/>
</dbReference>
<dbReference type="AlphaFoldDB" id="A0A7D9ETF4"/>
<dbReference type="EMBL" id="CACRXK020008476">
    <property type="protein sequence ID" value="CAB4014858.1"/>
    <property type="molecule type" value="Genomic_DNA"/>
</dbReference>
<proteinExistence type="predicted"/>
<evidence type="ECO:0000313" key="2">
    <source>
        <dbReference type="Proteomes" id="UP001152795"/>
    </source>
</evidence>
<organism evidence="1 2">
    <name type="scientific">Paramuricea clavata</name>
    <name type="common">Red gorgonian</name>
    <name type="synonym">Violescent sea-whip</name>
    <dbReference type="NCBI Taxonomy" id="317549"/>
    <lineage>
        <taxon>Eukaryota</taxon>
        <taxon>Metazoa</taxon>
        <taxon>Cnidaria</taxon>
        <taxon>Anthozoa</taxon>
        <taxon>Octocorallia</taxon>
        <taxon>Malacalcyonacea</taxon>
        <taxon>Plexauridae</taxon>
        <taxon>Paramuricea</taxon>
    </lineage>
</organism>
<comment type="caution">
    <text evidence="1">The sequence shown here is derived from an EMBL/GenBank/DDBJ whole genome shotgun (WGS) entry which is preliminary data.</text>
</comment>
<sequence length="109" mass="12030">MGFTSRKGISNKTLFSVIICLWLHGNNGEVSGFKIYRGERDIFTNLDYDEISGTSSGSGTLGQCSSYGAECVNGQCKYCRCWEGNNTFIRDSDQMEGNCKSDKDIVPES</sequence>
<name>A0A7D9ETF4_PARCT</name>
<accession>A0A7D9ETF4</accession>
<feature type="non-terminal residue" evidence="1">
    <location>
        <position position="109"/>
    </location>
</feature>